<dbReference type="Proteomes" id="UP000256599">
    <property type="component" value="Unassembled WGS sequence"/>
</dbReference>
<dbReference type="RefSeq" id="WP_104699214.1">
    <property type="nucleotide sequence ID" value="NZ_FZPP01000003.1"/>
</dbReference>
<dbReference type="GO" id="GO:0030490">
    <property type="term" value="P:maturation of SSU-rRNA"/>
    <property type="evidence" value="ECO:0007669"/>
    <property type="project" value="UniProtKB-UniRule"/>
</dbReference>
<dbReference type="GO" id="GO:0005737">
    <property type="term" value="C:cytoplasm"/>
    <property type="evidence" value="ECO:0007669"/>
    <property type="project" value="UniProtKB-SubCell"/>
</dbReference>
<dbReference type="InterPro" id="IPR020053">
    <property type="entry name" value="Ribosome-bd_factorA_CS"/>
</dbReference>
<protein>
    <recommendedName>
        <fullName evidence="2">Ribosome-binding factor A</fullName>
    </recommendedName>
</protein>
<proteinExistence type="inferred from homology"/>
<dbReference type="SUPFAM" id="SSF89919">
    <property type="entry name" value="Ribosome-binding factor A, RbfA"/>
    <property type="match status" value="1"/>
</dbReference>
<dbReference type="HAMAP" id="MF_00003">
    <property type="entry name" value="RbfA"/>
    <property type="match status" value="1"/>
</dbReference>
<sequence length="118" mass="13467">MNIKQQRLESALCEILSEAISQLNDTQINTLNITYVKCSKGKQSAQVYIEGTHLNEDEKRSILHKLKKAEGILRDYILSSTQWFRAPTLHFSFDLSLSHANTLDTLFAQIKAKDSKEI</sequence>
<dbReference type="AlphaFoldDB" id="A0A3D8I7D0"/>
<comment type="caution">
    <text evidence="3">The sequence shown here is derived from an EMBL/GenBank/DDBJ whole genome shotgun (WGS) entry which is preliminary data.</text>
</comment>
<organism evidence="3 4">
    <name type="scientific">Helicobacter marmotae</name>
    <dbReference type="NCBI Taxonomy" id="152490"/>
    <lineage>
        <taxon>Bacteria</taxon>
        <taxon>Pseudomonadati</taxon>
        <taxon>Campylobacterota</taxon>
        <taxon>Epsilonproteobacteria</taxon>
        <taxon>Campylobacterales</taxon>
        <taxon>Helicobacteraceae</taxon>
        <taxon>Helicobacter</taxon>
    </lineage>
</organism>
<dbReference type="InterPro" id="IPR015946">
    <property type="entry name" value="KH_dom-like_a/b"/>
</dbReference>
<evidence type="ECO:0000256" key="1">
    <source>
        <dbReference type="ARBA" id="ARBA00022517"/>
    </source>
</evidence>
<dbReference type="InterPro" id="IPR000238">
    <property type="entry name" value="RbfA"/>
</dbReference>
<dbReference type="InterPro" id="IPR023799">
    <property type="entry name" value="RbfA_dom_sf"/>
</dbReference>
<gene>
    <name evidence="2" type="primary">rbfA</name>
    <name evidence="3" type="ORF">CQA63_00640</name>
</gene>
<comment type="subunit">
    <text evidence="2">Monomer. Binds 30S ribosomal subunits, but not 50S ribosomal subunits or 70S ribosomes.</text>
</comment>
<reference evidence="3 4" key="1">
    <citation type="submission" date="2018-04" db="EMBL/GenBank/DDBJ databases">
        <title>Novel Campyloabacter and Helicobacter Species and Strains.</title>
        <authorList>
            <person name="Mannion A.J."/>
            <person name="Shen Z."/>
            <person name="Fox J.G."/>
        </authorList>
    </citation>
    <scope>NUCLEOTIDE SEQUENCE [LARGE SCALE GENOMIC DNA]</scope>
    <source>
        <strain evidence="3 4">MIT 98-6070</strain>
    </source>
</reference>
<dbReference type="NCBIfam" id="NF001806">
    <property type="entry name" value="PRK00521.3-4"/>
    <property type="match status" value="1"/>
</dbReference>
<dbReference type="NCBIfam" id="TIGR00082">
    <property type="entry name" value="rbfA"/>
    <property type="match status" value="1"/>
</dbReference>
<evidence type="ECO:0000256" key="2">
    <source>
        <dbReference type="HAMAP-Rule" id="MF_00003"/>
    </source>
</evidence>
<comment type="function">
    <text evidence="2">One of several proteins that assist in the late maturation steps of the functional core of the 30S ribosomal subunit. Associates with free 30S ribosomal subunits (but not with 30S subunits that are part of 70S ribosomes or polysomes). Required for efficient processing of 16S rRNA. May interact with the 5'-terminal helix region of 16S rRNA.</text>
</comment>
<dbReference type="PROSITE" id="PS01319">
    <property type="entry name" value="RBFA"/>
    <property type="match status" value="1"/>
</dbReference>
<name>A0A3D8I7D0_9HELI</name>
<accession>A0A3D8I7D0</accession>
<dbReference type="OrthoDB" id="5339518at2"/>
<evidence type="ECO:0000313" key="4">
    <source>
        <dbReference type="Proteomes" id="UP000256599"/>
    </source>
</evidence>
<dbReference type="EMBL" id="NXLR01000001">
    <property type="protein sequence ID" value="RDU61048.1"/>
    <property type="molecule type" value="Genomic_DNA"/>
</dbReference>
<keyword evidence="1 2" id="KW-0690">Ribosome biogenesis</keyword>
<keyword evidence="2" id="KW-0963">Cytoplasm</keyword>
<dbReference type="Gene3D" id="3.30.300.20">
    <property type="match status" value="1"/>
</dbReference>
<dbReference type="Pfam" id="PF02033">
    <property type="entry name" value="RBFA"/>
    <property type="match status" value="1"/>
</dbReference>
<keyword evidence="4" id="KW-1185">Reference proteome</keyword>
<comment type="subcellular location">
    <subcellularLocation>
        <location evidence="2">Cytoplasm</location>
    </subcellularLocation>
</comment>
<evidence type="ECO:0000313" key="3">
    <source>
        <dbReference type="EMBL" id="RDU61048.1"/>
    </source>
</evidence>
<comment type="similarity">
    <text evidence="2">Belongs to the RbfA family.</text>
</comment>